<accession>G8LSY6</accession>
<dbReference type="Pfam" id="PF08281">
    <property type="entry name" value="Sigma70_r4_2"/>
    <property type="match status" value="1"/>
</dbReference>
<evidence type="ECO:0000256" key="2">
    <source>
        <dbReference type="ARBA" id="ARBA00023015"/>
    </source>
</evidence>
<sequence>MFTDNKIKDKLYEDALSILFSENYERVYKLALSLTSDEELSKDITQITFTRAFEGLDKLKDKSKFSAWVCTIATNVSKDMLRKKINNRKKVVSLYDKNGNIQDYLQDIVDFDNIEEQYEASEMVKYILKYINSLDIEEKQIVHLKYFENYTYAEIAKIMNMKQSTIGMKLLRFKEKLSNKISKIFEEKELSKNGKKMEDSQRRY</sequence>
<dbReference type="NCBIfam" id="TIGR02937">
    <property type="entry name" value="sigma70-ECF"/>
    <property type="match status" value="1"/>
</dbReference>
<dbReference type="GO" id="GO:0003677">
    <property type="term" value="F:DNA binding"/>
    <property type="evidence" value="ECO:0007669"/>
    <property type="project" value="UniProtKB-KW"/>
</dbReference>
<proteinExistence type="inferred from homology"/>
<dbReference type="InterPro" id="IPR013325">
    <property type="entry name" value="RNA_pol_sigma_r2"/>
</dbReference>
<dbReference type="InterPro" id="IPR036388">
    <property type="entry name" value="WH-like_DNA-bd_sf"/>
</dbReference>
<reference evidence="8 9" key="2">
    <citation type="journal article" date="2012" name="Stand. Genomic Sci.">
        <title>Complete Genome Sequence of Clostridium clariflavum DSM 19732.</title>
        <authorList>
            <person name="Izquierdo J.A."/>
            <person name="Goodwin L."/>
            <person name="Davenport K.W."/>
            <person name="Teshima H."/>
            <person name="Bruce D."/>
            <person name="Detter C."/>
            <person name="Tapia R."/>
            <person name="Han S."/>
            <person name="Land M."/>
            <person name="Hauser L."/>
            <person name="Jeffries C.D."/>
            <person name="Han J."/>
            <person name="Pitluck S."/>
            <person name="Nolan M."/>
            <person name="Chen A."/>
            <person name="Huntemann M."/>
            <person name="Mavromatis K."/>
            <person name="Mikhailova N."/>
            <person name="Liolios K."/>
            <person name="Woyke T."/>
            <person name="Lynd L.R."/>
        </authorList>
    </citation>
    <scope>NUCLEOTIDE SEQUENCE [LARGE SCALE GENOMIC DNA]</scope>
    <source>
        <strain evidence="9">DSM 19732 / NBRC 101661 / EBR45</strain>
    </source>
</reference>
<dbReference type="SUPFAM" id="SSF88659">
    <property type="entry name" value="Sigma3 and sigma4 domains of RNA polymerase sigma factors"/>
    <property type="match status" value="1"/>
</dbReference>
<keyword evidence="4" id="KW-0238">DNA-binding</keyword>
<dbReference type="SUPFAM" id="SSF88946">
    <property type="entry name" value="Sigma2 domain of RNA polymerase sigma factors"/>
    <property type="match status" value="1"/>
</dbReference>
<dbReference type="HOGENOM" id="CLU_047691_3_1_9"/>
<dbReference type="EMBL" id="CP003065">
    <property type="protein sequence ID" value="AEV70499.1"/>
    <property type="molecule type" value="Genomic_DNA"/>
</dbReference>
<protein>
    <submittedName>
        <fullName evidence="8">RNA polymerase sigma factor, sigma-70 family</fullName>
    </submittedName>
</protein>
<keyword evidence="2" id="KW-0805">Transcription regulation</keyword>
<gene>
    <name evidence="8" type="ordered locus">Clocl_4063</name>
</gene>
<dbReference type="InterPro" id="IPR039425">
    <property type="entry name" value="RNA_pol_sigma-70-like"/>
</dbReference>
<evidence type="ECO:0000313" key="9">
    <source>
        <dbReference type="Proteomes" id="UP000005435"/>
    </source>
</evidence>
<dbReference type="KEGG" id="ccl:Clocl_4063"/>
<keyword evidence="5" id="KW-0804">Transcription</keyword>
<evidence type="ECO:0000259" key="7">
    <source>
        <dbReference type="Pfam" id="PF08281"/>
    </source>
</evidence>
<organism evidence="8 9">
    <name type="scientific">Acetivibrio clariflavus (strain DSM 19732 / NBRC 101661 / EBR45)</name>
    <name type="common">Clostridium clariflavum</name>
    <dbReference type="NCBI Taxonomy" id="720554"/>
    <lineage>
        <taxon>Bacteria</taxon>
        <taxon>Bacillati</taxon>
        <taxon>Bacillota</taxon>
        <taxon>Clostridia</taxon>
        <taxon>Eubacteriales</taxon>
        <taxon>Oscillospiraceae</taxon>
        <taxon>Acetivibrio</taxon>
    </lineage>
</organism>
<evidence type="ECO:0000256" key="5">
    <source>
        <dbReference type="ARBA" id="ARBA00023163"/>
    </source>
</evidence>
<dbReference type="STRING" id="720554.Clocl_4063"/>
<feature type="domain" description="RNA polymerase sigma factor 70 region 4 type 2" evidence="7">
    <location>
        <begin position="126"/>
        <end position="177"/>
    </location>
</feature>
<name>G8LSY6_ACECE</name>
<dbReference type="InterPro" id="IPR013249">
    <property type="entry name" value="RNA_pol_sigma70_r4_t2"/>
</dbReference>
<dbReference type="OrthoDB" id="9782703at2"/>
<dbReference type="GO" id="GO:0016987">
    <property type="term" value="F:sigma factor activity"/>
    <property type="evidence" value="ECO:0007669"/>
    <property type="project" value="UniProtKB-KW"/>
</dbReference>
<dbReference type="CDD" id="cd06171">
    <property type="entry name" value="Sigma70_r4"/>
    <property type="match status" value="1"/>
</dbReference>
<dbReference type="Gene3D" id="1.10.10.10">
    <property type="entry name" value="Winged helix-like DNA-binding domain superfamily/Winged helix DNA-binding domain"/>
    <property type="match status" value="1"/>
</dbReference>
<dbReference type="GO" id="GO:0006352">
    <property type="term" value="P:DNA-templated transcription initiation"/>
    <property type="evidence" value="ECO:0007669"/>
    <property type="project" value="InterPro"/>
</dbReference>
<dbReference type="PANTHER" id="PTHR43133:SF8">
    <property type="entry name" value="RNA POLYMERASE SIGMA FACTOR HI_1459-RELATED"/>
    <property type="match status" value="1"/>
</dbReference>
<comment type="similarity">
    <text evidence="1">Belongs to the sigma-70 factor family. ECF subfamily.</text>
</comment>
<reference evidence="9" key="1">
    <citation type="submission" date="2011-12" db="EMBL/GenBank/DDBJ databases">
        <title>Complete sequence of Clostridium clariflavum DSM 19732.</title>
        <authorList>
            <consortium name="US DOE Joint Genome Institute"/>
            <person name="Lucas S."/>
            <person name="Han J."/>
            <person name="Lapidus A."/>
            <person name="Cheng J.-F."/>
            <person name="Goodwin L."/>
            <person name="Pitluck S."/>
            <person name="Peters L."/>
            <person name="Teshima H."/>
            <person name="Detter J.C."/>
            <person name="Han C."/>
            <person name="Tapia R."/>
            <person name="Land M."/>
            <person name="Hauser L."/>
            <person name="Kyrpides N."/>
            <person name="Ivanova N."/>
            <person name="Pagani I."/>
            <person name="Kitzmiller T."/>
            <person name="Lynd L."/>
            <person name="Izquierdo J."/>
            <person name="Woyke T."/>
        </authorList>
    </citation>
    <scope>NUCLEOTIDE SEQUENCE [LARGE SCALE GENOMIC DNA]</scope>
    <source>
        <strain evidence="9">DSM 19732 / NBRC 101661 / EBR45</strain>
    </source>
</reference>
<evidence type="ECO:0000256" key="3">
    <source>
        <dbReference type="ARBA" id="ARBA00023082"/>
    </source>
</evidence>
<evidence type="ECO:0000313" key="8">
    <source>
        <dbReference type="EMBL" id="AEV70499.1"/>
    </source>
</evidence>
<dbReference type="AlphaFoldDB" id="G8LSY6"/>
<dbReference type="RefSeq" id="WP_014256998.1">
    <property type="nucleotide sequence ID" value="NC_016627.1"/>
</dbReference>
<dbReference type="Proteomes" id="UP000005435">
    <property type="component" value="Chromosome"/>
</dbReference>
<dbReference type="Pfam" id="PF04542">
    <property type="entry name" value="Sigma70_r2"/>
    <property type="match status" value="1"/>
</dbReference>
<dbReference type="Gene3D" id="1.10.1740.10">
    <property type="match status" value="1"/>
</dbReference>
<keyword evidence="9" id="KW-1185">Reference proteome</keyword>
<evidence type="ECO:0000259" key="6">
    <source>
        <dbReference type="Pfam" id="PF04542"/>
    </source>
</evidence>
<evidence type="ECO:0000256" key="4">
    <source>
        <dbReference type="ARBA" id="ARBA00023125"/>
    </source>
</evidence>
<evidence type="ECO:0000256" key="1">
    <source>
        <dbReference type="ARBA" id="ARBA00010641"/>
    </source>
</evidence>
<dbReference type="InterPro" id="IPR013324">
    <property type="entry name" value="RNA_pol_sigma_r3/r4-like"/>
</dbReference>
<feature type="domain" description="RNA polymerase sigma-70 region 2" evidence="6">
    <location>
        <begin position="19"/>
        <end position="84"/>
    </location>
</feature>
<dbReference type="InterPro" id="IPR014284">
    <property type="entry name" value="RNA_pol_sigma-70_dom"/>
</dbReference>
<dbReference type="eggNOG" id="COG1595">
    <property type="taxonomic scope" value="Bacteria"/>
</dbReference>
<dbReference type="PANTHER" id="PTHR43133">
    <property type="entry name" value="RNA POLYMERASE ECF-TYPE SIGMA FACTO"/>
    <property type="match status" value="1"/>
</dbReference>
<keyword evidence="3" id="KW-0731">Sigma factor</keyword>
<dbReference type="InterPro" id="IPR007627">
    <property type="entry name" value="RNA_pol_sigma70_r2"/>
</dbReference>